<protein>
    <recommendedName>
        <fullName evidence="1">Amidohydrolase 3 domain-containing protein</fullName>
    </recommendedName>
</protein>
<dbReference type="RefSeq" id="WP_123303249.1">
    <property type="nucleotide sequence ID" value="NZ_RKHK01000001.1"/>
</dbReference>
<dbReference type="PANTHER" id="PTHR22642:SF2">
    <property type="entry name" value="PROTEIN LONG AFTER FAR-RED 3"/>
    <property type="match status" value="1"/>
</dbReference>
<dbReference type="Proteomes" id="UP000280668">
    <property type="component" value="Unassembled WGS sequence"/>
</dbReference>
<dbReference type="Gene3D" id="2.30.40.10">
    <property type="entry name" value="Urease, subunit C, domain 1"/>
    <property type="match status" value="1"/>
</dbReference>
<dbReference type="CDD" id="cd01300">
    <property type="entry name" value="YtcJ_like"/>
    <property type="match status" value="1"/>
</dbReference>
<dbReference type="Pfam" id="PF07969">
    <property type="entry name" value="Amidohydro_3"/>
    <property type="match status" value="1"/>
</dbReference>
<dbReference type="GO" id="GO:0016810">
    <property type="term" value="F:hydrolase activity, acting on carbon-nitrogen (but not peptide) bonds"/>
    <property type="evidence" value="ECO:0007669"/>
    <property type="project" value="InterPro"/>
</dbReference>
<organism evidence="2 3">
    <name type="scientific">Bogoriella caseilytica</name>
    <dbReference type="NCBI Taxonomy" id="56055"/>
    <lineage>
        <taxon>Bacteria</taxon>
        <taxon>Bacillati</taxon>
        <taxon>Actinomycetota</taxon>
        <taxon>Actinomycetes</taxon>
        <taxon>Micrococcales</taxon>
        <taxon>Bogoriellaceae</taxon>
        <taxon>Bogoriella</taxon>
    </lineage>
</organism>
<proteinExistence type="predicted"/>
<dbReference type="SUPFAM" id="SSF51556">
    <property type="entry name" value="Metallo-dependent hydrolases"/>
    <property type="match status" value="1"/>
</dbReference>
<evidence type="ECO:0000259" key="1">
    <source>
        <dbReference type="Pfam" id="PF07969"/>
    </source>
</evidence>
<dbReference type="InterPro" id="IPR033932">
    <property type="entry name" value="YtcJ-like"/>
</dbReference>
<name>A0A3N2BBU0_9MICO</name>
<dbReference type="PANTHER" id="PTHR22642">
    <property type="entry name" value="IMIDAZOLONEPROPIONASE"/>
    <property type="match status" value="1"/>
</dbReference>
<dbReference type="SUPFAM" id="SSF51338">
    <property type="entry name" value="Composite domain of metallo-dependent hydrolases"/>
    <property type="match status" value="1"/>
</dbReference>
<dbReference type="Gene3D" id="3.20.20.140">
    <property type="entry name" value="Metal-dependent hydrolases"/>
    <property type="match status" value="1"/>
</dbReference>
<sequence length="497" mass="52688">MSLILANARVHGRGNQLVDVVLREGRIAALQPAGTSAAGTGPGEPAPRRLDLDGATVLPGLWDHHTHMSTWAKTARRLDLSGTASAAETVALVRSVVEERPDAERAHLLTGFGFSDSMWPDAPVAGALDEGVLASTPVVLYNTDLHSAWANRAAMALAGQGEHPGGLLRETETAVLRGLDDVDQDTADQWVLDVAHAAAARGVVGVVDLEGQGAIEGWERRSAAVALPLRVEANVRDHSYEAAAARGLRTGSRVDDAGLVHVGPLKIITDGSLGTRTAYCHDPYPGSENHGWQIVALAELEELVRHGAELGFTPAIHAIGDAANTAALDVFERVGVRGAIEHAQLMRESDVRRMAALGVVASVQPEHLLDDRDQAERYWQGRTHRAFPLREMIDAGVQLALGSDAPVTPLDPWLNIQAAAQRTRDDRGPWIPEQRISVTEAIAASTRTGGVVALGDPADLVVVPDPPEKRSGAALREMPVALTVLGGRITYADAAFA</sequence>
<accession>A0A3N2BBU0</accession>
<dbReference type="InterPro" id="IPR032466">
    <property type="entry name" value="Metal_Hydrolase"/>
</dbReference>
<dbReference type="EMBL" id="RKHK01000001">
    <property type="protein sequence ID" value="ROR72723.1"/>
    <property type="molecule type" value="Genomic_DNA"/>
</dbReference>
<evidence type="ECO:0000313" key="2">
    <source>
        <dbReference type="EMBL" id="ROR72723.1"/>
    </source>
</evidence>
<dbReference type="Gene3D" id="3.10.310.70">
    <property type="match status" value="1"/>
</dbReference>
<dbReference type="OrthoDB" id="3238066at2"/>
<evidence type="ECO:0000313" key="3">
    <source>
        <dbReference type="Proteomes" id="UP000280668"/>
    </source>
</evidence>
<feature type="domain" description="Amidohydrolase 3" evidence="1">
    <location>
        <begin position="51"/>
        <end position="491"/>
    </location>
</feature>
<dbReference type="InterPro" id="IPR013108">
    <property type="entry name" value="Amidohydro_3"/>
</dbReference>
<dbReference type="AlphaFoldDB" id="A0A3N2BBU0"/>
<dbReference type="InterPro" id="IPR011059">
    <property type="entry name" value="Metal-dep_hydrolase_composite"/>
</dbReference>
<reference evidence="2 3" key="1">
    <citation type="submission" date="2018-11" db="EMBL/GenBank/DDBJ databases">
        <title>Sequencing the genomes of 1000 actinobacteria strains.</title>
        <authorList>
            <person name="Klenk H.-P."/>
        </authorList>
    </citation>
    <scope>NUCLEOTIDE SEQUENCE [LARGE SCALE GENOMIC DNA]</scope>
    <source>
        <strain evidence="2 3">DSM 11294</strain>
    </source>
</reference>
<gene>
    <name evidence="2" type="ORF">EDD31_1082</name>
</gene>
<comment type="caution">
    <text evidence="2">The sequence shown here is derived from an EMBL/GenBank/DDBJ whole genome shotgun (WGS) entry which is preliminary data.</text>
</comment>
<keyword evidence="3" id="KW-1185">Reference proteome</keyword>